<evidence type="ECO:0008006" key="2">
    <source>
        <dbReference type="Google" id="ProtNLM"/>
    </source>
</evidence>
<protein>
    <recommendedName>
        <fullName evidence="2">DUF4145 domain-containing protein</fullName>
    </recommendedName>
</protein>
<organism evidence="1">
    <name type="scientific">marine sediment metagenome</name>
    <dbReference type="NCBI Taxonomy" id="412755"/>
    <lineage>
        <taxon>unclassified sequences</taxon>
        <taxon>metagenomes</taxon>
        <taxon>ecological metagenomes</taxon>
    </lineage>
</organism>
<comment type="caution">
    <text evidence="1">The sequence shown here is derived from an EMBL/GenBank/DDBJ whole genome shotgun (WGS) entry which is preliminary data.</text>
</comment>
<gene>
    <name evidence="1" type="ORF">S06H3_22880</name>
</gene>
<evidence type="ECO:0000313" key="1">
    <source>
        <dbReference type="EMBL" id="GAI03072.1"/>
    </source>
</evidence>
<dbReference type="EMBL" id="BARV01012319">
    <property type="protein sequence ID" value="GAI03072.1"/>
    <property type="molecule type" value="Genomic_DNA"/>
</dbReference>
<accession>X1K7T0</accession>
<dbReference type="AlphaFoldDB" id="X1K7T0"/>
<feature type="non-terminal residue" evidence="1">
    <location>
        <position position="181"/>
    </location>
</feature>
<proteinExistence type="predicted"/>
<reference evidence="1" key="1">
    <citation type="journal article" date="2014" name="Front. Microbiol.">
        <title>High frequency of phylogenetically diverse reductive dehalogenase-homologous genes in deep subseafloor sedimentary metagenomes.</title>
        <authorList>
            <person name="Kawai M."/>
            <person name="Futagami T."/>
            <person name="Toyoda A."/>
            <person name="Takaki Y."/>
            <person name="Nishi S."/>
            <person name="Hori S."/>
            <person name="Arai W."/>
            <person name="Tsubouchi T."/>
            <person name="Morono Y."/>
            <person name="Uchiyama I."/>
            <person name="Ito T."/>
            <person name="Fujiyama A."/>
            <person name="Inagaki F."/>
            <person name="Takami H."/>
        </authorList>
    </citation>
    <scope>NUCLEOTIDE SEQUENCE</scope>
    <source>
        <strain evidence="1">Expedition CK06-06</strain>
    </source>
</reference>
<name>X1K7T0_9ZZZZ</name>
<sequence>MEEEEIRKAIKRAELEHILKGECLSTIGERVTRYLELNFSQLTPNAHWASISAECILLYRDGHFFACIALCQAVAEAIVRDLCKRNILTLSKNFEANVNRLCSNEKISAECKGALETIWKGRNDYHHLNPEVPTEREKLQAIARTKMIALHAVESEIFAFELVSGAIKPKHPKYWPEAQDG</sequence>